<dbReference type="Pfam" id="PF01555">
    <property type="entry name" value="N6_N4_Mtase"/>
    <property type="match status" value="1"/>
</dbReference>
<evidence type="ECO:0000313" key="11">
    <source>
        <dbReference type="Proteomes" id="UP000244066"/>
    </source>
</evidence>
<dbReference type="PROSITE" id="PS51257">
    <property type="entry name" value="PROKAR_LIPOPROTEIN"/>
    <property type="match status" value="1"/>
</dbReference>
<evidence type="ECO:0000256" key="2">
    <source>
        <dbReference type="ARBA" id="ARBA00012185"/>
    </source>
</evidence>
<dbReference type="GO" id="GO:0008170">
    <property type="term" value="F:N-methyltransferase activity"/>
    <property type="evidence" value="ECO:0007669"/>
    <property type="project" value="InterPro"/>
</dbReference>
<comment type="catalytic activity">
    <reaction evidence="8">
        <text>a 2'-deoxycytidine in DNA + S-adenosyl-L-methionine = an N(4)-methyl-2'-deoxycytidine in DNA + S-adenosyl-L-homocysteine + H(+)</text>
        <dbReference type="Rhea" id="RHEA:16857"/>
        <dbReference type="Rhea" id="RHEA-COMP:11369"/>
        <dbReference type="Rhea" id="RHEA-COMP:13674"/>
        <dbReference type="ChEBI" id="CHEBI:15378"/>
        <dbReference type="ChEBI" id="CHEBI:57856"/>
        <dbReference type="ChEBI" id="CHEBI:59789"/>
        <dbReference type="ChEBI" id="CHEBI:85452"/>
        <dbReference type="ChEBI" id="CHEBI:137933"/>
        <dbReference type="EC" id="2.1.1.113"/>
    </reaction>
</comment>
<dbReference type="GO" id="GO:0009307">
    <property type="term" value="P:DNA restriction-modification system"/>
    <property type="evidence" value="ECO:0007669"/>
    <property type="project" value="UniProtKB-KW"/>
</dbReference>
<keyword evidence="7" id="KW-0238">DNA-binding</keyword>
<gene>
    <name evidence="10" type="ORF">B9J98_07820</name>
</gene>
<comment type="similarity">
    <text evidence="1">Belongs to the N(4)/N(6)-methyltransferase family. N(4) subfamily.</text>
</comment>
<keyword evidence="3" id="KW-0489">Methyltransferase</keyword>
<proteinExistence type="inferred from homology"/>
<dbReference type="InterPro" id="IPR002941">
    <property type="entry name" value="DNA_methylase_N4/N6"/>
</dbReference>
<dbReference type="Proteomes" id="UP000244066">
    <property type="component" value="Unassembled WGS sequence"/>
</dbReference>
<dbReference type="GO" id="GO:0032259">
    <property type="term" value="P:methylation"/>
    <property type="evidence" value="ECO:0007669"/>
    <property type="project" value="UniProtKB-KW"/>
</dbReference>
<dbReference type="GO" id="GO:0015667">
    <property type="term" value="F:site-specific DNA-methyltransferase (cytosine-N4-specific) activity"/>
    <property type="evidence" value="ECO:0007669"/>
    <property type="project" value="UniProtKB-EC"/>
</dbReference>
<name>A0A2R7Y162_9ARCH</name>
<evidence type="ECO:0000256" key="8">
    <source>
        <dbReference type="ARBA" id="ARBA00049120"/>
    </source>
</evidence>
<accession>A0A2R7Y162</accession>
<protein>
    <recommendedName>
        <fullName evidence="2">site-specific DNA-methyltransferase (cytosine-N(4)-specific)</fullName>
        <ecNumber evidence="2">2.1.1.113</ecNumber>
    </recommendedName>
</protein>
<feature type="domain" description="DNA methylase N-4/N-6" evidence="9">
    <location>
        <begin position="10"/>
        <end position="41"/>
    </location>
</feature>
<evidence type="ECO:0000313" key="10">
    <source>
        <dbReference type="EMBL" id="PUA31087.1"/>
    </source>
</evidence>
<evidence type="ECO:0000256" key="5">
    <source>
        <dbReference type="ARBA" id="ARBA00022691"/>
    </source>
</evidence>
<evidence type="ECO:0000256" key="4">
    <source>
        <dbReference type="ARBA" id="ARBA00022679"/>
    </source>
</evidence>
<dbReference type="PRINTS" id="PR00507">
    <property type="entry name" value="N12N6MTFRASE"/>
</dbReference>
<dbReference type="EC" id="2.1.1.113" evidence="2"/>
<keyword evidence="4" id="KW-0808">Transferase</keyword>
<evidence type="ECO:0000256" key="6">
    <source>
        <dbReference type="ARBA" id="ARBA00022747"/>
    </source>
</evidence>
<dbReference type="InterPro" id="IPR017985">
    <property type="entry name" value="MeTrfase_CN4_CS"/>
</dbReference>
<evidence type="ECO:0000259" key="9">
    <source>
        <dbReference type="Pfam" id="PF01555"/>
    </source>
</evidence>
<reference evidence="10 11" key="1">
    <citation type="submission" date="2017-04" db="EMBL/GenBank/DDBJ databases">
        <title>Draft Aigarchaeota genome from a New Zealand hot spring.</title>
        <authorList>
            <person name="Reysenbach A.-L."/>
            <person name="Donaho J.A."/>
            <person name="Gerhart J."/>
            <person name="Kelley J.F."/>
            <person name="Kouba K."/>
            <person name="Podar M."/>
            <person name="Stott M."/>
        </authorList>
    </citation>
    <scope>NUCLEOTIDE SEQUENCE [LARGE SCALE GENOMIC DNA]</scope>
    <source>
        <strain evidence="10">NZ13_MG1</strain>
    </source>
</reference>
<keyword evidence="6" id="KW-0680">Restriction system</keyword>
<dbReference type="InterPro" id="IPR029063">
    <property type="entry name" value="SAM-dependent_MTases_sf"/>
</dbReference>
<comment type="caution">
    <text evidence="10">The sequence shown here is derived from an EMBL/GenBank/DDBJ whole genome shotgun (WGS) entry which is preliminary data.</text>
</comment>
<dbReference type="GO" id="GO:0003677">
    <property type="term" value="F:DNA binding"/>
    <property type="evidence" value="ECO:0007669"/>
    <property type="project" value="UniProtKB-KW"/>
</dbReference>
<dbReference type="SUPFAM" id="SSF53335">
    <property type="entry name" value="S-adenosyl-L-methionine-dependent methyltransferases"/>
    <property type="match status" value="1"/>
</dbReference>
<keyword evidence="5" id="KW-0949">S-adenosyl-L-methionine</keyword>
<organism evidence="10 11">
    <name type="scientific">Candidatus Terraquivivens tikiterensis</name>
    <dbReference type="NCBI Taxonomy" id="1980982"/>
    <lineage>
        <taxon>Archaea</taxon>
        <taxon>Nitrososphaerota</taxon>
        <taxon>Candidatus Wolframiiraptoraceae</taxon>
        <taxon>Candidatus Terraquivivens</taxon>
    </lineage>
</organism>
<evidence type="ECO:0000256" key="1">
    <source>
        <dbReference type="ARBA" id="ARBA00010203"/>
    </source>
</evidence>
<evidence type="ECO:0000256" key="7">
    <source>
        <dbReference type="ARBA" id="ARBA00023125"/>
    </source>
</evidence>
<dbReference type="PROSITE" id="PS00093">
    <property type="entry name" value="N4_MTASE"/>
    <property type="match status" value="1"/>
</dbReference>
<sequence length="333" mass="37002">MLKEFNLGRGSWVLDPFLGSGTTTLACMEVGVNSCGVDSSPLAVFVSQVKTTRYDAGSLERAAASLLSIPFSKPSLDGLEPLVKRAFSRPVLEDVVFFRDRISEMEDERIKGFFMLALMRAAMKASYAYKDGGVIKIVKKPTPPFRKFFRRIIRSMINDVKSIRLEDCDTKVMLGDARMLQLPDEAFDTVITSPPYLNKIEYTTVYGIEYALFLPGVKVDAVRSYLGLNPKNVKDPFPELNLPIVARAYFSDMQKALSEMFRVLKPGGKVALVVAGGVFPDRVVESDVLIARLADGIGFKVNKILAVNRRVATTKRIIKIGEARESIVFLEKP</sequence>
<dbReference type="Gene3D" id="3.40.50.150">
    <property type="entry name" value="Vaccinia Virus protein VP39"/>
    <property type="match status" value="2"/>
</dbReference>
<dbReference type="EMBL" id="NDWU01000027">
    <property type="protein sequence ID" value="PUA31087.1"/>
    <property type="molecule type" value="Genomic_DNA"/>
</dbReference>
<dbReference type="AlphaFoldDB" id="A0A2R7Y162"/>
<evidence type="ECO:0000256" key="3">
    <source>
        <dbReference type="ARBA" id="ARBA00022603"/>
    </source>
</evidence>